<dbReference type="Pfam" id="PF00501">
    <property type="entry name" value="AMP-binding"/>
    <property type="match status" value="1"/>
</dbReference>
<keyword evidence="1" id="KW-0547">Nucleotide-binding</keyword>
<protein>
    <submittedName>
        <fullName evidence="5">AMP-binding protein</fullName>
    </submittedName>
</protein>
<dbReference type="Proteomes" id="UP000243488">
    <property type="component" value="Chromosome"/>
</dbReference>
<dbReference type="KEGG" id="ppha:BVH74_14860"/>
<dbReference type="EMBL" id="CP020100">
    <property type="protein sequence ID" value="AQZ95953.1"/>
    <property type="molecule type" value="Genomic_DNA"/>
</dbReference>
<dbReference type="Gene3D" id="3.30.300.30">
    <property type="match status" value="1"/>
</dbReference>
<dbReference type="SUPFAM" id="SSF56801">
    <property type="entry name" value="Acetyl-CoA synthetase-like"/>
    <property type="match status" value="1"/>
</dbReference>
<dbReference type="InterPro" id="IPR042099">
    <property type="entry name" value="ANL_N_sf"/>
</dbReference>
<proteinExistence type="predicted"/>
<dbReference type="GO" id="GO:0005524">
    <property type="term" value="F:ATP binding"/>
    <property type="evidence" value="ECO:0007669"/>
    <property type="project" value="UniProtKB-KW"/>
</dbReference>
<evidence type="ECO:0000256" key="3">
    <source>
        <dbReference type="ARBA" id="ARBA00024484"/>
    </source>
</evidence>
<feature type="domain" description="AMP-dependent synthetase/ligase" evidence="4">
    <location>
        <begin position="19"/>
        <end position="391"/>
    </location>
</feature>
<comment type="catalytic activity">
    <reaction evidence="3">
        <text>a long-chain fatty acid + ATP + CoA = a long-chain fatty acyl-CoA + AMP + diphosphate</text>
        <dbReference type="Rhea" id="RHEA:15421"/>
        <dbReference type="ChEBI" id="CHEBI:30616"/>
        <dbReference type="ChEBI" id="CHEBI:33019"/>
        <dbReference type="ChEBI" id="CHEBI:57287"/>
        <dbReference type="ChEBI" id="CHEBI:57560"/>
        <dbReference type="ChEBI" id="CHEBI:83139"/>
        <dbReference type="ChEBI" id="CHEBI:456215"/>
        <dbReference type="EC" id="6.2.1.3"/>
    </reaction>
    <physiologicalReaction direction="left-to-right" evidence="3">
        <dbReference type="Rhea" id="RHEA:15422"/>
    </physiologicalReaction>
</comment>
<organism evidence="5 6">
    <name type="scientific">Halopseudomonas phragmitis</name>
    <dbReference type="NCBI Taxonomy" id="1931241"/>
    <lineage>
        <taxon>Bacteria</taxon>
        <taxon>Pseudomonadati</taxon>
        <taxon>Pseudomonadota</taxon>
        <taxon>Gammaproteobacteria</taxon>
        <taxon>Pseudomonadales</taxon>
        <taxon>Pseudomonadaceae</taxon>
        <taxon>Halopseudomonas</taxon>
    </lineage>
</organism>
<sequence>MNNQVALAGSSALDAFYAREQAHPDKTYLIQPLPGGQVQQYTWGQVGDQARRLASYLLSLELAPGSCIALVSRNCAHWIIADLAIWMAGHVSVPLYPNLTADSARQIIEHSESRVVLVGKLDDWASLSSGLPEDIPWVGLPLAAEDARLRPWQELMQAYEPMTDSPTPDPEALATIVYTSGTTGMPKGVMLSFAGMYFSAKNCLRLFGITDQDRLLSYLPLCHVAERQFVEIASLLAGETVYFSETFETFLQDMQRARPTVFFGVPRIWVKLHLGVIAKMPARLLDAMLKVPVLRHRVGRRVLARLGLDQIRYAVCGAAPVPPSLLEWYKRLGLKIAEVYGMTENCGYSHLGRPRKLKPGWIGLPNPGVECRIAEQGEVLVRSKANMLGYYKDPERTAETLDEQGFVHTGDVGEIDNEGFLRLTGRLKDIFKTSKGKYVAPGPIESLLAEHERVEQVCVVGDNLPQPLALIQLSELGLRQAQQQRAVLEQMLGELLLAVNARLDRHEKLGCLVVIGDAWRIENGFMTPTLKIKRSVVEATYREQCELWSVSGQPVVWHAMD</sequence>
<dbReference type="GO" id="GO:0004467">
    <property type="term" value="F:long-chain fatty acid-CoA ligase activity"/>
    <property type="evidence" value="ECO:0007669"/>
    <property type="project" value="UniProtKB-EC"/>
</dbReference>
<dbReference type="Gene3D" id="3.40.50.12780">
    <property type="entry name" value="N-terminal domain of ligase-like"/>
    <property type="match status" value="1"/>
</dbReference>
<keyword evidence="6" id="KW-1185">Reference proteome</keyword>
<name>A0A1V0B7P3_9GAMM</name>
<dbReference type="PROSITE" id="PS00455">
    <property type="entry name" value="AMP_BINDING"/>
    <property type="match status" value="1"/>
</dbReference>
<reference evidence="5 6" key="1">
    <citation type="submission" date="2017-03" db="EMBL/GenBank/DDBJ databases">
        <title>Complete genome sequence of the novel DNRA strain Pseudomonas sp. S-6-2 isolated from Chinese polluted river sediment. Journal of Biotechnology.</title>
        <authorList>
            <person name="Li J."/>
            <person name="Xiang F."/>
            <person name="Wang L."/>
            <person name="Xi L."/>
            <person name="Liu J."/>
        </authorList>
    </citation>
    <scope>NUCLEOTIDE SEQUENCE [LARGE SCALE GENOMIC DNA]</scope>
    <source>
        <strain evidence="5 6">S-6-2</strain>
    </source>
</reference>
<evidence type="ECO:0000313" key="5">
    <source>
        <dbReference type="EMBL" id="AQZ95953.1"/>
    </source>
</evidence>
<dbReference type="PANTHER" id="PTHR43272:SF33">
    <property type="entry name" value="AMP-BINDING DOMAIN-CONTAINING PROTEIN-RELATED"/>
    <property type="match status" value="1"/>
</dbReference>
<evidence type="ECO:0000259" key="4">
    <source>
        <dbReference type="Pfam" id="PF00501"/>
    </source>
</evidence>
<dbReference type="STRING" id="1931241.BVH74_14860"/>
<dbReference type="RefSeq" id="WP_080050846.1">
    <property type="nucleotide sequence ID" value="NZ_CP020100.1"/>
</dbReference>
<evidence type="ECO:0000256" key="1">
    <source>
        <dbReference type="ARBA" id="ARBA00022741"/>
    </source>
</evidence>
<dbReference type="PANTHER" id="PTHR43272">
    <property type="entry name" value="LONG-CHAIN-FATTY-ACID--COA LIGASE"/>
    <property type="match status" value="1"/>
</dbReference>
<dbReference type="InterPro" id="IPR045851">
    <property type="entry name" value="AMP-bd_C_sf"/>
</dbReference>
<evidence type="ECO:0000256" key="2">
    <source>
        <dbReference type="ARBA" id="ARBA00022840"/>
    </source>
</evidence>
<dbReference type="InterPro" id="IPR020845">
    <property type="entry name" value="AMP-binding_CS"/>
</dbReference>
<dbReference type="InterPro" id="IPR000873">
    <property type="entry name" value="AMP-dep_synth/lig_dom"/>
</dbReference>
<dbReference type="GO" id="GO:0016020">
    <property type="term" value="C:membrane"/>
    <property type="evidence" value="ECO:0007669"/>
    <property type="project" value="TreeGrafter"/>
</dbReference>
<dbReference type="AlphaFoldDB" id="A0A1V0B7P3"/>
<keyword evidence="2" id="KW-0067">ATP-binding</keyword>
<dbReference type="Pfam" id="PF23562">
    <property type="entry name" value="AMP-binding_C_3"/>
    <property type="match status" value="1"/>
</dbReference>
<evidence type="ECO:0000313" key="6">
    <source>
        <dbReference type="Proteomes" id="UP000243488"/>
    </source>
</evidence>
<gene>
    <name evidence="5" type="ORF">BVH74_14860</name>
</gene>
<accession>A0A1V0B7P3</accession>